<sequence>MAEFICDNGNRVCTLSGRTTTFTRSALPWLDWAWSTFENAEFRTWLHPRSTWRLFWSYLQPSSSSNSSSSGSVTMTPARRGSRTSCTRCLVTLKTCWTRSWRLFSLHVKKTLSPLCPPAKNLATVHGGVSSGVLDVFNHRRLDKFNFGQSNSVDDVDALSKWCEVDPGATVIALTVPTSDCVTVQRVFMQVQPFLLSPVDLQDFHDDIHCIKIREIVFTLRKSLFRSHVTTSYLVGNVSHQEFGGVAQPGTATHCRAVLHKPVDRFDHDRLQLLKKHSVQVNRAQPDAQRLQRMVRKWNESAVAALGFQTAPRPCKRANQEPAVDACLRERRTCLLEGRIYLGEG</sequence>
<dbReference type="InParanoid" id="A0A5J5F735"/>
<name>A0A5J5F735_9PEZI</name>
<comment type="caution">
    <text evidence="1">The sequence shown here is derived from an EMBL/GenBank/DDBJ whole genome shotgun (WGS) entry which is preliminary data.</text>
</comment>
<keyword evidence="2" id="KW-1185">Reference proteome</keyword>
<evidence type="ECO:0000313" key="2">
    <source>
        <dbReference type="Proteomes" id="UP000326924"/>
    </source>
</evidence>
<gene>
    <name evidence="1" type="ORF">FN846DRAFT_1019224</name>
</gene>
<dbReference type="Proteomes" id="UP000326924">
    <property type="component" value="Unassembled WGS sequence"/>
</dbReference>
<dbReference type="AlphaFoldDB" id="A0A5J5F735"/>
<dbReference type="EMBL" id="VXIS01000023">
    <property type="protein sequence ID" value="KAA8912535.1"/>
    <property type="molecule type" value="Genomic_DNA"/>
</dbReference>
<evidence type="ECO:0000313" key="1">
    <source>
        <dbReference type="EMBL" id="KAA8912535.1"/>
    </source>
</evidence>
<protein>
    <submittedName>
        <fullName evidence="1">Uncharacterized protein</fullName>
    </submittedName>
</protein>
<accession>A0A5J5F735</accession>
<proteinExistence type="predicted"/>
<organism evidence="1 2">
    <name type="scientific">Sphaerosporella brunnea</name>
    <dbReference type="NCBI Taxonomy" id="1250544"/>
    <lineage>
        <taxon>Eukaryota</taxon>
        <taxon>Fungi</taxon>
        <taxon>Dikarya</taxon>
        <taxon>Ascomycota</taxon>
        <taxon>Pezizomycotina</taxon>
        <taxon>Pezizomycetes</taxon>
        <taxon>Pezizales</taxon>
        <taxon>Pyronemataceae</taxon>
        <taxon>Sphaerosporella</taxon>
    </lineage>
</organism>
<reference evidence="1 2" key="1">
    <citation type="submission" date="2019-09" db="EMBL/GenBank/DDBJ databases">
        <title>Draft genome of the ectomycorrhizal ascomycete Sphaerosporella brunnea.</title>
        <authorList>
            <consortium name="DOE Joint Genome Institute"/>
            <person name="Benucci G.M."/>
            <person name="Marozzi G."/>
            <person name="Antonielli L."/>
            <person name="Sanchez S."/>
            <person name="Marco P."/>
            <person name="Wang X."/>
            <person name="Falini L.B."/>
            <person name="Barry K."/>
            <person name="Haridas S."/>
            <person name="Lipzen A."/>
            <person name="Labutti K."/>
            <person name="Grigoriev I.V."/>
            <person name="Murat C."/>
            <person name="Martin F."/>
            <person name="Albertini E."/>
            <person name="Donnini D."/>
            <person name="Bonito G."/>
        </authorList>
    </citation>
    <scope>NUCLEOTIDE SEQUENCE [LARGE SCALE GENOMIC DNA]</scope>
    <source>
        <strain evidence="1 2">Sb_GMNB300</strain>
    </source>
</reference>